<evidence type="ECO:0000313" key="2">
    <source>
        <dbReference type="EMBL" id="MFC6182254.1"/>
    </source>
</evidence>
<proteinExistence type="predicted"/>
<gene>
    <name evidence="2" type="ORF">ACFP5Y_13540</name>
</gene>
<keyword evidence="1" id="KW-0472">Membrane</keyword>
<name>A0ABW1S481_9LACO</name>
<feature type="transmembrane region" description="Helical" evidence="1">
    <location>
        <begin position="36"/>
        <end position="59"/>
    </location>
</feature>
<organism evidence="2 3">
    <name type="scientific">Lactiplantibacillus daowaiensis</name>
    <dbReference type="NCBI Taxonomy" id="2559918"/>
    <lineage>
        <taxon>Bacteria</taxon>
        <taxon>Bacillati</taxon>
        <taxon>Bacillota</taxon>
        <taxon>Bacilli</taxon>
        <taxon>Lactobacillales</taxon>
        <taxon>Lactobacillaceae</taxon>
        <taxon>Lactiplantibacillus</taxon>
    </lineage>
</organism>
<protein>
    <submittedName>
        <fullName evidence="2">LasU family protein</fullName>
    </submittedName>
</protein>
<comment type="caution">
    <text evidence="2">The sequence shown here is derived from an EMBL/GenBank/DDBJ whole genome shotgun (WGS) entry which is preliminary data.</text>
</comment>
<accession>A0ABW1S481</accession>
<feature type="transmembrane region" description="Helical" evidence="1">
    <location>
        <begin position="71"/>
        <end position="92"/>
    </location>
</feature>
<keyword evidence="1" id="KW-1133">Transmembrane helix</keyword>
<dbReference type="Pfam" id="PF19389">
    <property type="entry name" value="DUF5964"/>
    <property type="match status" value="1"/>
</dbReference>
<dbReference type="EMBL" id="JBHSSC010000044">
    <property type="protein sequence ID" value="MFC6182254.1"/>
    <property type="molecule type" value="Genomic_DNA"/>
</dbReference>
<sequence>MRKLITLAPTWLLLGLLVTGFFISTSQPIIGHNYLAFSTLGLELYPVIVLFIAGIAKAASGVKTYSLREKWFYGYLLGLEIVVVLGAIFWMAHN</sequence>
<dbReference type="InterPro" id="IPR046008">
    <property type="entry name" value="DUF5964"/>
</dbReference>
<evidence type="ECO:0000256" key="1">
    <source>
        <dbReference type="SAM" id="Phobius"/>
    </source>
</evidence>
<dbReference type="Proteomes" id="UP001596282">
    <property type="component" value="Unassembled WGS sequence"/>
</dbReference>
<keyword evidence="3" id="KW-1185">Reference proteome</keyword>
<dbReference type="RefSeq" id="WP_137627500.1">
    <property type="nucleotide sequence ID" value="NZ_BJDJ01000002.1"/>
</dbReference>
<reference evidence="3" key="1">
    <citation type="journal article" date="2019" name="Int. J. Syst. Evol. Microbiol.">
        <title>The Global Catalogue of Microorganisms (GCM) 10K type strain sequencing project: providing services to taxonomists for standard genome sequencing and annotation.</title>
        <authorList>
            <consortium name="The Broad Institute Genomics Platform"/>
            <consortium name="The Broad Institute Genome Sequencing Center for Infectious Disease"/>
            <person name="Wu L."/>
            <person name="Ma J."/>
        </authorList>
    </citation>
    <scope>NUCLEOTIDE SEQUENCE [LARGE SCALE GENOMIC DNA]</scope>
    <source>
        <strain evidence="3">CCM 8933</strain>
    </source>
</reference>
<evidence type="ECO:0000313" key="3">
    <source>
        <dbReference type="Proteomes" id="UP001596282"/>
    </source>
</evidence>
<keyword evidence="1" id="KW-0812">Transmembrane</keyword>